<dbReference type="AlphaFoldDB" id="A0AAV9N1S1"/>
<feature type="transmembrane region" description="Helical" evidence="2">
    <location>
        <begin position="49"/>
        <end position="76"/>
    </location>
</feature>
<evidence type="ECO:0000256" key="1">
    <source>
        <dbReference type="SAM" id="MobiDB-lite"/>
    </source>
</evidence>
<dbReference type="Proteomes" id="UP001358417">
    <property type="component" value="Unassembled WGS sequence"/>
</dbReference>
<evidence type="ECO:0000313" key="3">
    <source>
        <dbReference type="EMBL" id="KAK5047989.1"/>
    </source>
</evidence>
<keyword evidence="2" id="KW-0812">Transmembrane</keyword>
<reference evidence="3 4" key="1">
    <citation type="submission" date="2023-08" db="EMBL/GenBank/DDBJ databases">
        <title>Black Yeasts Isolated from many extreme environments.</title>
        <authorList>
            <person name="Coleine C."/>
            <person name="Stajich J.E."/>
            <person name="Selbmann L."/>
        </authorList>
    </citation>
    <scope>NUCLEOTIDE SEQUENCE [LARGE SCALE GENOMIC DNA]</scope>
    <source>
        <strain evidence="3 4">CCFEE 5792</strain>
    </source>
</reference>
<organism evidence="3 4">
    <name type="scientific">Exophiala bonariae</name>
    <dbReference type="NCBI Taxonomy" id="1690606"/>
    <lineage>
        <taxon>Eukaryota</taxon>
        <taxon>Fungi</taxon>
        <taxon>Dikarya</taxon>
        <taxon>Ascomycota</taxon>
        <taxon>Pezizomycotina</taxon>
        <taxon>Eurotiomycetes</taxon>
        <taxon>Chaetothyriomycetidae</taxon>
        <taxon>Chaetothyriales</taxon>
        <taxon>Herpotrichiellaceae</taxon>
        <taxon>Exophiala</taxon>
    </lineage>
</organism>
<feature type="region of interest" description="Disordered" evidence="1">
    <location>
        <begin position="95"/>
        <end position="121"/>
    </location>
</feature>
<proteinExistence type="predicted"/>
<sequence>MAQSLNAQVAFFEEAASNPFLVMGLVVTFSLLARYYELLAGTSLIISRLLWLFVVIVAWLIFMVLMIIVSTVVIPLHCVANAVWKKGAGIANGCDKHRQEPASNGDKLWREGFSEGSSSSDEFLKFSKLPKSPNFPDFPDFERACI</sequence>
<protein>
    <submittedName>
        <fullName evidence="3">Uncharacterized protein</fullName>
    </submittedName>
</protein>
<feature type="transmembrane region" description="Helical" evidence="2">
    <location>
        <begin position="20"/>
        <end position="37"/>
    </location>
</feature>
<evidence type="ECO:0000256" key="2">
    <source>
        <dbReference type="SAM" id="Phobius"/>
    </source>
</evidence>
<dbReference type="RefSeq" id="XP_064703495.1">
    <property type="nucleotide sequence ID" value="XM_064849740.1"/>
</dbReference>
<evidence type="ECO:0000313" key="4">
    <source>
        <dbReference type="Proteomes" id="UP001358417"/>
    </source>
</evidence>
<name>A0AAV9N1S1_9EURO</name>
<dbReference type="GeneID" id="89974351"/>
<accession>A0AAV9N1S1</accession>
<dbReference type="EMBL" id="JAVRRD010000023">
    <property type="protein sequence ID" value="KAK5047989.1"/>
    <property type="molecule type" value="Genomic_DNA"/>
</dbReference>
<comment type="caution">
    <text evidence="3">The sequence shown here is derived from an EMBL/GenBank/DDBJ whole genome shotgun (WGS) entry which is preliminary data.</text>
</comment>
<keyword evidence="4" id="KW-1185">Reference proteome</keyword>
<keyword evidence="2" id="KW-1133">Transmembrane helix</keyword>
<gene>
    <name evidence="3" type="ORF">LTR84_006179</name>
</gene>
<keyword evidence="2" id="KW-0472">Membrane</keyword>